<dbReference type="Proteomes" id="UP000199477">
    <property type="component" value="Unassembled WGS sequence"/>
</dbReference>
<dbReference type="PANTHER" id="PTHR34406">
    <property type="entry name" value="PROTEIN YCEI"/>
    <property type="match status" value="1"/>
</dbReference>
<dbReference type="InterPro" id="IPR036761">
    <property type="entry name" value="TTHA0802/YceI-like_sf"/>
</dbReference>
<feature type="chain" id="PRO_5011784588" evidence="1">
    <location>
        <begin position="21"/>
        <end position="209"/>
    </location>
</feature>
<dbReference type="SMART" id="SM00867">
    <property type="entry name" value="YceI"/>
    <property type="match status" value="1"/>
</dbReference>
<protein>
    <submittedName>
        <fullName evidence="3">Polyisoprenoid-binding protein YceI</fullName>
    </submittedName>
</protein>
<organism evidence="3 4">
    <name type="scientific">Dyella marensis</name>
    <dbReference type="NCBI Taxonomy" id="500610"/>
    <lineage>
        <taxon>Bacteria</taxon>
        <taxon>Pseudomonadati</taxon>
        <taxon>Pseudomonadota</taxon>
        <taxon>Gammaproteobacteria</taxon>
        <taxon>Lysobacterales</taxon>
        <taxon>Rhodanobacteraceae</taxon>
        <taxon>Dyella</taxon>
    </lineage>
</organism>
<dbReference type="SUPFAM" id="SSF101874">
    <property type="entry name" value="YceI-like"/>
    <property type="match status" value="1"/>
</dbReference>
<proteinExistence type="predicted"/>
<dbReference type="Pfam" id="PF04264">
    <property type="entry name" value="YceI"/>
    <property type="match status" value="1"/>
</dbReference>
<reference evidence="4" key="1">
    <citation type="submission" date="2016-10" db="EMBL/GenBank/DDBJ databases">
        <authorList>
            <person name="Varghese N."/>
            <person name="Submissions S."/>
        </authorList>
    </citation>
    <scope>NUCLEOTIDE SEQUENCE [LARGE SCALE GENOMIC DNA]</scope>
    <source>
        <strain evidence="4">UNC178MFTsu3.1</strain>
    </source>
</reference>
<dbReference type="AlphaFoldDB" id="A0A1I2J2S0"/>
<feature type="signal peptide" evidence="1">
    <location>
        <begin position="1"/>
        <end position="20"/>
    </location>
</feature>
<sequence length="209" mass="22964">MIRRSAFALALALATCPLWAMTYTLEPNHSMGTVRWGHLDFAYPTAQFTRVEGTLEFDPAEPTKASVMVTIPLAYLSSGIPDLDEDLRSPAFFDLARFPHATFKSTRVETTGMANQLKVTGNLTVRGVTRPVTLDVTINKIGENPRLKLPAVGFEAMARLKRSDFGLGKFVPQVSDEVTLHVTTQADEAKGYAAYLKKDAEEEAAAKEK</sequence>
<dbReference type="InterPro" id="IPR007372">
    <property type="entry name" value="Lipid/polyisoprenoid-bd_YceI"/>
</dbReference>
<evidence type="ECO:0000313" key="3">
    <source>
        <dbReference type="EMBL" id="SFF48163.1"/>
    </source>
</evidence>
<evidence type="ECO:0000313" key="4">
    <source>
        <dbReference type="Proteomes" id="UP000199477"/>
    </source>
</evidence>
<dbReference type="STRING" id="500610.SAMN02799615_03779"/>
<accession>A0A1I2J2S0</accession>
<gene>
    <name evidence="3" type="ORF">SAMN02799615_03779</name>
</gene>
<name>A0A1I2J2S0_9GAMM</name>
<dbReference type="RefSeq" id="WP_051548806.1">
    <property type="nucleotide sequence ID" value="NZ_FONH01000020.1"/>
</dbReference>
<dbReference type="Gene3D" id="2.40.128.110">
    <property type="entry name" value="Lipid/polyisoprenoid-binding, YceI-like"/>
    <property type="match status" value="1"/>
</dbReference>
<keyword evidence="4" id="KW-1185">Reference proteome</keyword>
<dbReference type="EMBL" id="FONH01000020">
    <property type="protein sequence ID" value="SFF48163.1"/>
    <property type="molecule type" value="Genomic_DNA"/>
</dbReference>
<dbReference type="PANTHER" id="PTHR34406:SF1">
    <property type="entry name" value="PROTEIN YCEI"/>
    <property type="match status" value="1"/>
</dbReference>
<evidence type="ECO:0000256" key="1">
    <source>
        <dbReference type="SAM" id="SignalP"/>
    </source>
</evidence>
<feature type="domain" description="Lipid/polyisoprenoid-binding YceI-like" evidence="2">
    <location>
        <begin position="22"/>
        <end position="187"/>
    </location>
</feature>
<evidence type="ECO:0000259" key="2">
    <source>
        <dbReference type="SMART" id="SM00867"/>
    </source>
</evidence>
<keyword evidence="1" id="KW-0732">Signal</keyword>